<organism evidence="2 3">
    <name type="scientific">Streptomyces lonarensis</name>
    <dbReference type="NCBI Taxonomy" id="700599"/>
    <lineage>
        <taxon>Bacteria</taxon>
        <taxon>Bacillati</taxon>
        <taxon>Actinomycetota</taxon>
        <taxon>Actinomycetes</taxon>
        <taxon>Kitasatosporales</taxon>
        <taxon>Streptomycetaceae</taxon>
        <taxon>Streptomyces</taxon>
    </lineage>
</organism>
<accession>A0A7X6CXA3</accession>
<protein>
    <submittedName>
        <fullName evidence="2">Uncharacterized protein</fullName>
    </submittedName>
</protein>
<proteinExistence type="predicted"/>
<comment type="caution">
    <text evidence="2">The sequence shown here is derived from an EMBL/GenBank/DDBJ whole genome shotgun (WGS) entry which is preliminary data.</text>
</comment>
<sequence length="211" mass="21586">MAAAARDVQPALARRRRRSAGSSRYAGRRACRGPPLFLPLGEEFGTSPLQVVGRLGERGVVRVRLDVPGEQRDGVLQAIAGSTEVDEDGSSGGVPFAEGGSALTFPRLAFTLGGGLLATLRLGEACLLCGFPLVLGVTLRLHEVGEGLLRVEAEPGHQVPHAGAALLVLLPGEQAGQFVLGDADRCSASAFAPAPPAGPLLGSSADAPRIG</sequence>
<dbReference type="RefSeq" id="WP_167967404.1">
    <property type="nucleotide sequence ID" value="NZ_BHZG01000021.1"/>
</dbReference>
<dbReference type="EMBL" id="JAAVJD010000002">
    <property type="protein sequence ID" value="NJQ04099.1"/>
    <property type="molecule type" value="Genomic_DNA"/>
</dbReference>
<evidence type="ECO:0000313" key="3">
    <source>
        <dbReference type="Proteomes" id="UP000578686"/>
    </source>
</evidence>
<name>A0A7X6CXA3_9ACTN</name>
<evidence type="ECO:0000313" key="2">
    <source>
        <dbReference type="EMBL" id="NJQ04099.1"/>
    </source>
</evidence>
<dbReference type="AlphaFoldDB" id="A0A7X6CXA3"/>
<reference evidence="2 3" key="1">
    <citation type="submission" date="2020-03" db="EMBL/GenBank/DDBJ databases">
        <title>Draft genome of Streptomyces sp. ventii, isolated from the Axial Seamount in the Pacific Ocean, and resequencing of the two type strains Streptomyces lonarensis strain NCL 716 and Streptomyces bohaiensis strain 11A07.</title>
        <authorList>
            <person name="Loughran R.M."/>
            <person name="Pfannmuller K.M."/>
            <person name="Wasson B.J."/>
            <person name="Deadmond M.C."/>
            <person name="Paddock B.E."/>
            <person name="Koyack M.J."/>
            <person name="Gallegos D.A."/>
            <person name="Mitchell E.A."/>
            <person name="Ushijima B."/>
            <person name="Saw J.H."/>
            <person name="Mcphail K.L."/>
            <person name="Videau P."/>
        </authorList>
    </citation>
    <scope>NUCLEOTIDE SEQUENCE [LARGE SCALE GENOMIC DNA]</scope>
    <source>
        <strain evidence="2 3">NCL716</strain>
    </source>
</reference>
<feature type="region of interest" description="Disordered" evidence="1">
    <location>
        <begin position="1"/>
        <end position="27"/>
    </location>
</feature>
<evidence type="ECO:0000256" key="1">
    <source>
        <dbReference type="SAM" id="MobiDB-lite"/>
    </source>
</evidence>
<gene>
    <name evidence="2" type="ORF">HCN56_00535</name>
</gene>
<dbReference type="Proteomes" id="UP000578686">
    <property type="component" value="Unassembled WGS sequence"/>
</dbReference>
<keyword evidence="3" id="KW-1185">Reference proteome</keyword>